<feature type="transmembrane region" description="Helical" evidence="1">
    <location>
        <begin position="229"/>
        <end position="249"/>
    </location>
</feature>
<sequence length="261" mass="27450">MVKTIRLFGVLFSMSVRRSVTFRADLLFEFVVTVVAGAASLAALGVVYTRTDSLGGWSAGEAIALLGTFQIVSGLRAALVEPNLQWFGEQVKNGQFDALLIQPAPAILLASLGTYAPLALVQVALGFGVVFYGLAHAAVGVTVAGVVGWLILVVTATMLTWATRVLFSSVVFWALGLSLDVVYDAAWQFGRYPVQLYATPLRLLLSYGFPVALVATVPADVLARGGGLLALPVSVAVAGGACGIALWVWRAGLRRYTSATS</sequence>
<protein>
    <submittedName>
        <fullName evidence="2">ABC transporter permease</fullName>
    </submittedName>
</protein>
<dbReference type="Pfam" id="PF06182">
    <property type="entry name" value="ABC2_membrane_6"/>
    <property type="match status" value="1"/>
</dbReference>
<feature type="transmembrane region" description="Helical" evidence="1">
    <location>
        <begin position="165"/>
        <end position="183"/>
    </location>
</feature>
<evidence type="ECO:0000256" key="1">
    <source>
        <dbReference type="SAM" id="Phobius"/>
    </source>
</evidence>
<keyword evidence="3" id="KW-1185">Reference proteome</keyword>
<dbReference type="RefSeq" id="WP_343983254.1">
    <property type="nucleotide sequence ID" value="NZ_BAAAHK010000024.1"/>
</dbReference>
<dbReference type="Proteomes" id="UP001500542">
    <property type="component" value="Unassembled WGS sequence"/>
</dbReference>
<accession>A0ABN1RRL0</accession>
<feature type="transmembrane region" description="Helical" evidence="1">
    <location>
        <begin position="26"/>
        <end position="48"/>
    </location>
</feature>
<organism evidence="2 3">
    <name type="scientific">Kribbella koreensis</name>
    <dbReference type="NCBI Taxonomy" id="57909"/>
    <lineage>
        <taxon>Bacteria</taxon>
        <taxon>Bacillati</taxon>
        <taxon>Actinomycetota</taxon>
        <taxon>Actinomycetes</taxon>
        <taxon>Propionibacteriales</taxon>
        <taxon>Kribbellaceae</taxon>
        <taxon>Kribbella</taxon>
    </lineage>
</organism>
<keyword evidence="1" id="KW-0472">Membrane</keyword>
<gene>
    <name evidence="2" type="ORF">GCM10009554_79660</name>
</gene>
<comment type="caution">
    <text evidence="2">The sequence shown here is derived from an EMBL/GenBank/DDBJ whole genome shotgun (WGS) entry which is preliminary data.</text>
</comment>
<keyword evidence="1" id="KW-1133">Transmembrane helix</keyword>
<name>A0ABN1RRL0_9ACTN</name>
<dbReference type="PANTHER" id="PTHR36833:SF1">
    <property type="entry name" value="INTEGRAL MEMBRANE TRANSPORT PROTEIN"/>
    <property type="match status" value="1"/>
</dbReference>
<feature type="transmembrane region" description="Helical" evidence="1">
    <location>
        <begin position="139"/>
        <end position="159"/>
    </location>
</feature>
<proteinExistence type="predicted"/>
<evidence type="ECO:0000313" key="2">
    <source>
        <dbReference type="EMBL" id="GAA0962220.1"/>
    </source>
</evidence>
<reference evidence="2 3" key="1">
    <citation type="journal article" date="2019" name="Int. J. Syst. Evol. Microbiol.">
        <title>The Global Catalogue of Microorganisms (GCM) 10K type strain sequencing project: providing services to taxonomists for standard genome sequencing and annotation.</title>
        <authorList>
            <consortium name="The Broad Institute Genomics Platform"/>
            <consortium name="The Broad Institute Genome Sequencing Center for Infectious Disease"/>
            <person name="Wu L."/>
            <person name="Ma J."/>
        </authorList>
    </citation>
    <scope>NUCLEOTIDE SEQUENCE [LARGE SCALE GENOMIC DNA]</scope>
    <source>
        <strain evidence="2 3">JCM 10977</strain>
    </source>
</reference>
<dbReference type="InterPro" id="IPR010390">
    <property type="entry name" value="ABC-2_transporter-like"/>
</dbReference>
<feature type="transmembrane region" description="Helical" evidence="1">
    <location>
        <begin position="106"/>
        <end position="132"/>
    </location>
</feature>
<keyword evidence="1" id="KW-0812">Transmembrane</keyword>
<dbReference type="PANTHER" id="PTHR36833">
    <property type="entry name" value="SLR0610 PROTEIN-RELATED"/>
    <property type="match status" value="1"/>
</dbReference>
<dbReference type="EMBL" id="BAAAHK010000024">
    <property type="protein sequence ID" value="GAA0962220.1"/>
    <property type="molecule type" value="Genomic_DNA"/>
</dbReference>
<evidence type="ECO:0000313" key="3">
    <source>
        <dbReference type="Proteomes" id="UP001500542"/>
    </source>
</evidence>